<dbReference type="SUPFAM" id="SSF56300">
    <property type="entry name" value="Metallo-dependent phosphatases"/>
    <property type="match status" value="1"/>
</dbReference>
<dbReference type="PANTHER" id="PTHR37844">
    <property type="entry name" value="SER/THR PROTEIN PHOSPHATASE SUPERFAMILY (AFU_ORTHOLOGUE AFUA_1G14840)"/>
    <property type="match status" value="1"/>
</dbReference>
<proteinExistence type="predicted"/>
<evidence type="ECO:0000259" key="1">
    <source>
        <dbReference type="Pfam" id="PF00149"/>
    </source>
</evidence>
<name>A0A7X0DB05_9HYPH</name>
<organism evidence="2 3">
    <name type="scientific">Pseudorhizobium flavum</name>
    <dbReference type="NCBI Taxonomy" id="1335061"/>
    <lineage>
        <taxon>Bacteria</taxon>
        <taxon>Pseudomonadati</taxon>
        <taxon>Pseudomonadota</taxon>
        <taxon>Alphaproteobacteria</taxon>
        <taxon>Hyphomicrobiales</taxon>
        <taxon>Rhizobiaceae</taxon>
        <taxon>Rhizobium/Agrobacterium group</taxon>
        <taxon>Pseudorhizobium</taxon>
    </lineage>
</organism>
<dbReference type="RefSeq" id="WP_077549623.1">
    <property type="nucleotide sequence ID" value="NZ_JACHEJ010000001.1"/>
</dbReference>
<dbReference type="AlphaFoldDB" id="A0A7X0DB05"/>
<feature type="domain" description="Calcineurin-like phosphoesterase" evidence="1">
    <location>
        <begin position="1"/>
        <end position="234"/>
    </location>
</feature>
<dbReference type="PANTHER" id="PTHR37844:SF2">
    <property type="entry name" value="SER_THR PROTEIN PHOSPHATASE SUPERFAMILY (AFU_ORTHOLOGUE AFUA_1G14840)"/>
    <property type="match status" value="1"/>
</dbReference>
<keyword evidence="3" id="KW-1185">Reference proteome</keyword>
<reference evidence="2 3" key="1">
    <citation type="submission" date="2020-08" db="EMBL/GenBank/DDBJ databases">
        <title>Genomic Encyclopedia of Type Strains, Phase IV (KMG-IV): sequencing the most valuable type-strain genomes for metagenomic binning, comparative biology and taxonomic classification.</title>
        <authorList>
            <person name="Goeker M."/>
        </authorList>
    </citation>
    <scope>NUCLEOTIDE SEQUENCE [LARGE SCALE GENOMIC DNA]</scope>
    <source>
        <strain evidence="2 3">DSM 102134</strain>
    </source>
</reference>
<dbReference type="EMBL" id="JACHEJ010000001">
    <property type="protein sequence ID" value="MBB6178085.1"/>
    <property type="molecule type" value="Genomic_DNA"/>
</dbReference>
<dbReference type="Proteomes" id="UP000535501">
    <property type="component" value="Unassembled WGS sequence"/>
</dbReference>
<evidence type="ECO:0000313" key="3">
    <source>
        <dbReference type="Proteomes" id="UP000535501"/>
    </source>
</evidence>
<sequence>MKAWIVSDLHVDSSELSRPDLEIPEADICLCAGDVSGSTEMSMRFVLNNIAPQIPVIMVLGNHEFYGATIHSGLQTARRMAKRSNVIILENETIVLGRTRIIGATLWTDFEIEYGGENELPLPERKSYAINICKRYMMDFHAIYRSDWPERGMPGLLTARELIERHMESRDFISSELNDRFDGRTVILSHHAPLARSLHPSFRGHPSNAAFASNLSTVIARGKPDLWVHGHIHHFRDYREGATRVICNPRGYERERTQTGFVSGLVVDI</sequence>
<dbReference type="InterPro" id="IPR004843">
    <property type="entry name" value="Calcineurin-like_PHP"/>
</dbReference>
<protein>
    <submittedName>
        <fullName evidence="2">Icc-related predicted phosphoesterase</fullName>
    </submittedName>
</protein>
<comment type="caution">
    <text evidence="2">The sequence shown here is derived from an EMBL/GenBank/DDBJ whole genome shotgun (WGS) entry which is preliminary data.</text>
</comment>
<dbReference type="InterPro" id="IPR029052">
    <property type="entry name" value="Metallo-depent_PP-like"/>
</dbReference>
<gene>
    <name evidence="2" type="ORF">HNQ75_000028</name>
</gene>
<dbReference type="GO" id="GO:0016787">
    <property type="term" value="F:hydrolase activity"/>
    <property type="evidence" value="ECO:0007669"/>
    <property type="project" value="InterPro"/>
</dbReference>
<evidence type="ECO:0000313" key="2">
    <source>
        <dbReference type="EMBL" id="MBB6178085.1"/>
    </source>
</evidence>
<dbReference type="Pfam" id="PF00149">
    <property type="entry name" value="Metallophos"/>
    <property type="match status" value="1"/>
</dbReference>
<dbReference type="Gene3D" id="3.60.21.10">
    <property type="match status" value="1"/>
</dbReference>
<accession>A0A7X0DB05</accession>